<keyword evidence="2" id="KW-1185">Reference proteome</keyword>
<organism evidence="2">
    <name type="scientific">Grosmannia clavigera (strain kw1407 / UAMH 11150)</name>
    <name type="common">Blue stain fungus</name>
    <name type="synonym">Graphiocladiella clavigera</name>
    <dbReference type="NCBI Taxonomy" id="655863"/>
    <lineage>
        <taxon>Eukaryota</taxon>
        <taxon>Fungi</taxon>
        <taxon>Dikarya</taxon>
        <taxon>Ascomycota</taxon>
        <taxon>Pezizomycotina</taxon>
        <taxon>Sordariomycetes</taxon>
        <taxon>Sordariomycetidae</taxon>
        <taxon>Ophiostomatales</taxon>
        <taxon>Ophiostomataceae</taxon>
        <taxon>Leptographium</taxon>
    </lineage>
</organism>
<dbReference type="GeneID" id="25979944"/>
<evidence type="ECO:0008006" key="3">
    <source>
        <dbReference type="Google" id="ProtNLM"/>
    </source>
</evidence>
<dbReference type="eggNOG" id="ENOG502S9HK">
    <property type="taxonomic scope" value="Eukaryota"/>
</dbReference>
<dbReference type="PANTHER" id="PTHR40518:SF1">
    <property type="entry name" value="ACETOACETATE DECARBOXYLASE"/>
    <property type="match status" value="1"/>
</dbReference>
<dbReference type="InParanoid" id="F0X749"/>
<dbReference type="Proteomes" id="UP000007796">
    <property type="component" value="Unassembled WGS sequence"/>
</dbReference>
<dbReference type="OrthoDB" id="9970474at2759"/>
<sequence length="256" mass="28362">MSADSIKKVPGPWSCKAQVYNIPFIVSSTQVKEASDLLFSPLEAKSFFASAEAGLPTGGSCSIMIVRYSETPVGPYDEILILPGQYTYPTVGDYWNIPKHLARFDWKDLSGGAVQLKVFPSDTEQRQDEPFFQMTFKTVPFVPAFPASTVLYKLIGIQPTLVQPPVPRGAGAGNDELVGTDHWSKTDLYQYSPRSHVGWFDLSQKNEQGVVVTGHENFWPGGGRWRIGVRMDTISFDISAGEHWKALDIPTIVSEE</sequence>
<gene>
    <name evidence="1" type="ORF">CMQ_6503</name>
</gene>
<dbReference type="AlphaFoldDB" id="F0X749"/>
<proteinExistence type="predicted"/>
<dbReference type="HOGENOM" id="CLU_050866_1_1_1"/>
<dbReference type="PANTHER" id="PTHR40518">
    <property type="entry name" value="ACETOACETATE DECARBOXYLASE"/>
    <property type="match status" value="1"/>
</dbReference>
<dbReference type="RefSeq" id="XP_014175664.1">
    <property type="nucleotide sequence ID" value="XM_014320189.1"/>
</dbReference>
<name>F0X749_GROCL</name>
<dbReference type="EMBL" id="GL629729">
    <property type="protein sequence ID" value="EFX06182.1"/>
    <property type="molecule type" value="Genomic_DNA"/>
</dbReference>
<protein>
    <recommendedName>
        <fullName evidence="3">Acetoacetate decarboxylase</fullName>
    </recommendedName>
</protein>
<reference evidence="1 2" key="1">
    <citation type="journal article" date="2011" name="Proc. Natl. Acad. Sci. U.S.A.">
        <title>Genome and transcriptome analyses of the mountain pine beetle-fungal symbiont Grosmannia clavigera, a lodgepole pine pathogen.</title>
        <authorList>
            <person name="DiGuistini S."/>
            <person name="Wang Y."/>
            <person name="Liao N.Y."/>
            <person name="Taylor G."/>
            <person name="Tanguay P."/>
            <person name="Feau N."/>
            <person name="Henrissat B."/>
            <person name="Chan S.K."/>
            <person name="Hesse-Orce U."/>
            <person name="Alamouti S.M."/>
            <person name="Tsui C.K.M."/>
            <person name="Docking R.T."/>
            <person name="Levasseur A."/>
            <person name="Haridas S."/>
            <person name="Robertson G."/>
            <person name="Birol I."/>
            <person name="Holt R.A."/>
            <person name="Marra M.A."/>
            <person name="Hamelin R.C."/>
            <person name="Hirst M."/>
            <person name="Jones S.J.M."/>
            <person name="Bohlmann J."/>
            <person name="Breuil C."/>
        </authorList>
    </citation>
    <scope>NUCLEOTIDE SEQUENCE [LARGE SCALE GENOMIC DNA]</scope>
    <source>
        <strain evidence="2">kw1407 / UAMH 11150</strain>
    </source>
</reference>
<evidence type="ECO:0000313" key="1">
    <source>
        <dbReference type="EMBL" id="EFX06182.1"/>
    </source>
</evidence>
<evidence type="ECO:0000313" key="2">
    <source>
        <dbReference type="Proteomes" id="UP000007796"/>
    </source>
</evidence>
<accession>F0X749</accession>